<accession>A0A5B7DZ71</accession>
<reference evidence="1 2" key="1">
    <citation type="submission" date="2019-05" db="EMBL/GenBank/DDBJ databases">
        <title>Another draft genome of Portunus trituberculatus and its Hox gene families provides insights of decapod evolution.</title>
        <authorList>
            <person name="Jeong J.-H."/>
            <person name="Song I."/>
            <person name="Kim S."/>
            <person name="Choi T."/>
            <person name="Kim D."/>
            <person name="Ryu S."/>
            <person name="Kim W."/>
        </authorList>
    </citation>
    <scope>NUCLEOTIDE SEQUENCE [LARGE SCALE GENOMIC DNA]</scope>
    <source>
        <tissue evidence="1">Muscle</tissue>
    </source>
</reference>
<evidence type="ECO:0000313" key="1">
    <source>
        <dbReference type="EMBL" id="MPC26429.1"/>
    </source>
</evidence>
<proteinExistence type="predicted"/>
<evidence type="ECO:0000313" key="2">
    <source>
        <dbReference type="Proteomes" id="UP000324222"/>
    </source>
</evidence>
<dbReference type="EMBL" id="VSRR010001597">
    <property type="protein sequence ID" value="MPC26429.1"/>
    <property type="molecule type" value="Genomic_DNA"/>
</dbReference>
<dbReference type="AlphaFoldDB" id="A0A5B7DZ71"/>
<keyword evidence="2" id="KW-1185">Reference proteome</keyword>
<comment type="caution">
    <text evidence="1">The sequence shown here is derived from an EMBL/GenBank/DDBJ whole genome shotgun (WGS) entry which is preliminary data.</text>
</comment>
<gene>
    <name evidence="1" type="ORF">E2C01_019568</name>
</gene>
<name>A0A5B7DZ71_PORTR</name>
<sequence>MLQWLRFLSFSRVRLQRIASLSKFHYLRRRSIPPNAPSLPRASPQPTVLLLSTLHVPSPFPSSFGLSGCIPLHHTPRWGVVESGGRRHLNPPAEQR</sequence>
<dbReference type="Proteomes" id="UP000324222">
    <property type="component" value="Unassembled WGS sequence"/>
</dbReference>
<organism evidence="1 2">
    <name type="scientific">Portunus trituberculatus</name>
    <name type="common">Swimming crab</name>
    <name type="synonym">Neptunus trituberculatus</name>
    <dbReference type="NCBI Taxonomy" id="210409"/>
    <lineage>
        <taxon>Eukaryota</taxon>
        <taxon>Metazoa</taxon>
        <taxon>Ecdysozoa</taxon>
        <taxon>Arthropoda</taxon>
        <taxon>Crustacea</taxon>
        <taxon>Multicrustacea</taxon>
        <taxon>Malacostraca</taxon>
        <taxon>Eumalacostraca</taxon>
        <taxon>Eucarida</taxon>
        <taxon>Decapoda</taxon>
        <taxon>Pleocyemata</taxon>
        <taxon>Brachyura</taxon>
        <taxon>Eubrachyura</taxon>
        <taxon>Portunoidea</taxon>
        <taxon>Portunidae</taxon>
        <taxon>Portuninae</taxon>
        <taxon>Portunus</taxon>
    </lineage>
</organism>
<protein>
    <submittedName>
        <fullName evidence="1">Uncharacterized protein</fullName>
    </submittedName>
</protein>